<evidence type="ECO:0000259" key="1">
    <source>
        <dbReference type="Pfam" id="PF01965"/>
    </source>
</evidence>
<dbReference type="AlphaFoldDB" id="X0VWD9"/>
<reference evidence="2" key="1">
    <citation type="journal article" date="2014" name="Front. Microbiol.">
        <title>High frequency of phylogenetically diverse reductive dehalogenase-homologous genes in deep subseafloor sedimentary metagenomes.</title>
        <authorList>
            <person name="Kawai M."/>
            <person name="Futagami T."/>
            <person name="Toyoda A."/>
            <person name="Takaki Y."/>
            <person name="Nishi S."/>
            <person name="Hori S."/>
            <person name="Arai W."/>
            <person name="Tsubouchi T."/>
            <person name="Morono Y."/>
            <person name="Uchiyama I."/>
            <person name="Ito T."/>
            <person name="Fujiyama A."/>
            <person name="Inagaki F."/>
            <person name="Takami H."/>
        </authorList>
    </citation>
    <scope>NUCLEOTIDE SEQUENCE</scope>
    <source>
        <strain evidence="2">Expedition CK06-06</strain>
    </source>
</reference>
<evidence type="ECO:0000313" key="2">
    <source>
        <dbReference type="EMBL" id="GAG22595.1"/>
    </source>
</evidence>
<comment type="caution">
    <text evidence="2">The sequence shown here is derived from an EMBL/GenBank/DDBJ whole genome shotgun (WGS) entry which is preliminary data.</text>
</comment>
<dbReference type="EMBL" id="BARS01037113">
    <property type="protein sequence ID" value="GAG22595.1"/>
    <property type="molecule type" value="Genomic_DNA"/>
</dbReference>
<feature type="non-terminal residue" evidence="2">
    <location>
        <position position="96"/>
    </location>
</feature>
<dbReference type="Gene3D" id="3.40.50.880">
    <property type="match status" value="1"/>
</dbReference>
<dbReference type="PANTHER" id="PTHR43130:SF14">
    <property type="entry name" value="DJ-1_PFPI DOMAIN-CONTAINING PROTEIN"/>
    <property type="match status" value="1"/>
</dbReference>
<feature type="domain" description="DJ-1/PfpI" evidence="1">
    <location>
        <begin position="3"/>
        <end position="94"/>
    </location>
</feature>
<dbReference type="InterPro" id="IPR029062">
    <property type="entry name" value="Class_I_gatase-like"/>
</dbReference>
<sequence length="96" mass="10210">MPDILVVPGGYGTRQVLEKRDIIEWIQLVSKEAELVLSVCTGSLVLAKAGILEGLQATTHHQVLDTLASLAPNTKIINDKRYVDNGSIVTAAGISA</sequence>
<dbReference type="InterPro" id="IPR002818">
    <property type="entry name" value="DJ-1/PfpI"/>
</dbReference>
<dbReference type="GO" id="GO:0006355">
    <property type="term" value="P:regulation of DNA-templated transcription"/>
    <property type="evidence" value="ECO:0007669"/>
    <property type="project" value="TreeGrafter"/>
</dbReference>
<dbReference type="SUPFAM" id="SSF52317">
    <property type="entry name" value="Class I glutamine amidotransferase-like"/>
    <property type="match status" value="1"/>
</dbReference>
<gene>
    <name evidence="2" type="ORF">S01H1_56942</name>
</gene>
<dbReference type="PANTHER" id="PTHR43130">
    <property type="entry name" value="ARAC-FAMILY TRANSCRIPTIONAL REGULATOR"/>
    <property type="match status" value="1"/>
</dbReference>
<organism evidence="2">
    <name type="scientific">marine sediment metagenome</name>
    <dbReference type="NCBI Taxonomy" id="412755"/>
    <lineage>
        <taxon>unclassified sequences</taxon>
        <taxon>metagenomes</taxon>
        <taxon>ecological metagenomes</taxon>
    </lineage>
</organism>
<protein>
    <recommendedName>
        <fullName evidence="1">DJ-1/PfpI domain-containing protein</fullName>
    </recommendedName>
</protein>
<name>X0VWD9_9ZZZZ</name>
<dbReference type="Pfam" id="PF01965">
    <property type="entry name" value="DJ-1_PfpI"/>
    <property type="match status" value="1"/>
</dbReference>
<proteinExistence type="predicted"/>
<accession>X0VWD9</accession>
<dbReference type="InterPro" id="IPR052158">
    <property type="entry name" value="INH-QAR"/>
</dbReference>